<name>A0A4U5TZ85_COLLU</name>
<feature type="transmembrane region" description="Helical" evidence="21">
    <location>
        <begin position="191"/>
        <end position="212"/>
    </location>
</feature>
<evidence type="ECO:0000256" key="6">
    <source>
        <dbReference type="ARBA" id="ARBA00022679"/>
    </source>
</evidence>
<dbReference type="PANTHER" id="PTHR23255:SF64">
    <property type="entry name" value="ACTIVIN RECEPTOR TYPE-2A"/>
    <property type="match status" value="1"/>
</dbReference>
<keyword evidence="10" id="KW-0418">Kinase</keyword>
<dbReference type="GO" id="GO:0071363">
    <property type="term" value="P:cellular response to growth factor stimulus"/>
    <property type="evidence" value="ECO:0007669"/>
    <property type="project" value="TreeGrafter"/>
</dbReference>
<dbReference type="InterPro" id="IPR000472">
    <property type="entry name" value="Activin_recp"/>
</dbReference>
<keyword evidence="13 21" id="KW-0472">Membrane</keyword>
<evidence type="ECO:0000313" key="24">
    <source>
        <dbReference type="Proteomes" id="UP000298787"/>
    </source>
</evidence>
<keyword evidence="15 23" id="KW-0675">Receptor</keyword>
<evidence type="ECO:0000256" key="12">
    <source>
        <dbReference type="ARBA" id="ARBA00022989"/>
    </source>
</evidence>
<evidence type="ECO:0000256" key="14">
    <source>
        <dbReference type="ARBA" id="ARBA00023157"/>
    </source>
</evidence>
<evidence type="ECO:0000259" key="22">
    <source>
        <dbReference type="PROSITE" id="PS50011"/>
    </source>
</evidence>
<comment type="similarity">
    <text evidence="2">Belongs to the protein kinase superfamily. TKL Ser/Thr protein kinase family. TGFB receptor subfamily.</text>
</comment>
<reference evidence="23 24" key="1">
    <citation type="submission" date="2019-01" db="EMBL/GenBank/DDBJ databases">
        <title>Genome Assembly of Collichthys lucidus.</title>
        <authorList>
            <person name="Cai M."/>
            <person name="Xiao S."/>
        </authorList>
    </citation>
    <scope>NUCLEOTIDE SEQUENCE [LARGE SCALE GENOMIC DNA]</scope>
    <source>
        <strain evidence="23">JT15FE1705JMU</strain>
        <tissue evidence="23">Muscle</tissue>
    </source>
</reference>
<keyword evidence="5" id="KW-0723">Serine/threonine-protein kinase</keyword>
<dbReference type="FunFam" id="3.30.200.20:FF:000094">
    <property type="entry name" value="Serine/threonine-protein kinase receptor"/>
    <property type="match status" value="1"/>
</dbReference>
<dbReference type="GO" id="GO:0048185">
    <property type="term" value="F:activin binding"/>
    <property type="evidence" value="ECO:0007669"/>
    <property type="project" value="TreeGrafter"/>
</dbReference>
<comment type="catalytic activity">
    <reaction evidence="19">
        <text>L-seryl-[receptor-protein] + ATP = O-phospho-L-seryl-[receptor-protein] + ADP + H(+)</text>
        <dbReference type="Rhea" id="RHEA:18673"/>
        <dbReference type="Rhea" id="RHEA-COMP:11022"/>
        <dbReference type="Rhea" id="RHEA-COMP:11023"/>
        <dbReference type="ChEBI" id="CHEBI:15378"/>
        <dbReference type="ChEBI" id="CHEBI:29999"/>
        <dbReference type="ChEBI" id="CHEBI:30616"/>
        <dbReference type="ChEBI" id="CHEBI:83421"/>
        <dbReference type="ChEBI" id="CHEBI:456216"/>
        <dbReference type="EC" id="2.7.11.30"/>
    </reaction>
    <physiologicalReaction direction="left-to-right" evidence="19">
        <dbReference type="Rhea" id="RHEA:18674"/>
    </physiologicalReaction>
</comment>
<keyword evidence="7 21" id="KW-0812">Transmembrane</keyword>
<evidence type="ECO:0000256" key="17">
    <source>
        <dbReference type="ARBA" id="ARBA00039586"/>
    </source>
</evidence>
<dbReference type="SUPFAM" id="SSF57302">
    <property type="entry name" value="Snake toxin-like"/>
    <property type="match status" value="1"/>
</dbReference>
<comment type="subcellular location">
    <subcellularLocation>
        <location evidence="1">Cell membrane</location>
        <topology evidence="1">Single-pass type I membrane protein</topology>
    </subcellularLocation>
</comment>
<dbReference type="Pfam" id="PF01064">
    <property type="entry name" value="Activin_recp"/>
    <property type="match status" value="1"/>
</dbReference>
<evidence type="ECO:0000256" key="10">
    <source>
        <dbReference type="ARBA" id="ARBA00022777"/>
    </source>
</evidence>
<keyword evidence="6" id="KW-0808">Transferase</keyword>
<comment type="catalytic activity">
    <reaction evidence="20">
        <text>L-threonyl-[receptor-protein] + ATP = O-phospho-L-threonyl-[receptor-protein] + ADP + H(+)</text>
        <dbReference type="Rhea" id="RHEA:44880"/>
        <dbReference type="Rhea" id="RHEA-COMP:11024"/>
        <dbReference type="Rhea" id="RHEA-COMP:11025"/>
        <dbReference type="ChEBI" id="CHEBI:15378"/>
        <dbReference type="ChEBI" id="CHEBI:30013"/>
        <dbReference type="ChEBI" id="CHEBI:30616"/>
        <dbReference type="ChEBI" id="CHEBI:61977"/>
        <dbReference type="ChEBI" id="CHEBI:456216"/>
        <dbReference type="EC" id="2.7.11.30"/>
    </reaction>
    <physiologicalReaction direction="left-to-right" evidence="20">
        <dbReference type="Rhea" id="RHEA:44881"/>
    </physiologicalReaction>
</comment>
<dbReference type="GO" id="GO:0048179">
    <property type="term" value="C:activin receptor complex"/>
    <property type="evidence" value="ECO:0007669"/>
    <property type="project" value="TreeGrafter"/>
</dbReference>
<dbReference type="EMBL" id="CM014079">
    <property type="protein sequence ID" value="TKS66708.1"/>
    <property type="molecule type" value="Genomic_DNA"/>
</dbReference>
<evidence type="ECO:0000256" key="19">
    <source>
        <dbReference type="ARBA" id="ARBA00048932"/>
    </source>
</evidence>
<dbReference type="InterPro" id="IPR000719">
    <property type="entry name" value="Prot_kinase_dom"/>
</dbReference>
<evidence type="ECO:0000256" key="8">
    <source>
        <dbReference type="ARBA" id="ARBA00022729"/>
    </source>
</evidence>
<keyword evidence="24" id="KW-1185">Reference proteome</keyword>
<evidence type="ECO:0000256" key="20">
    <source>
        <dbReference type="ARBA" id="ARBA00049492"/>
    </source>
</evidence>
<protein>
    <recommendedName>
        <fullName evidence="17">Activin receptor type-2A</fullName>
        <ecNumber evidence="3">2.7.11.30</ecNumber>
    </recommendedName>
    <alternativeName>
        <fullName evidence="18">Activin receptor type IIA</fullName>
    </alternativeName>
</protein>
<keyword evidence="9" id="KW-0547">Nucleotide-binding</keyword>
<evidence type="ECO:0000256" key="3">
    <source>
        <dbReference type="ARBA" id="ARBA00012401"/>
    </source>
</evidence>
<evidence type="ECO:0000256" key="15">
    <source>
        <dbReference type="ARBA" id="ARBA00023170"/>
    </source>
</evidence>
<dbReference type="GO" id="GO:0005524">
    <property type="term" value="F:ATP binding"/>
    <property type="evidence" value="ECO:0007669"/>
    <property type="project" value="UniProtKB-KW"/>
</dbReference>
<evidence type="ECO:0000256" key="2">
    <source>
        <dbReference type="ARBA" id="ARBA00009605"/>
    </source>
</evidence>
<proteinExistence type="inferred from homology"/>
<gene>
    <name evidence="23" type="ORF">D9C73_001970</name>
</gene>
<dbReference type="InterPro" id="IPR000333">
    <property type="entry name" value="TGFB_receptor"/>
</dbReference>
<dbReference type="GO" id="GO:0017002">
    <property type="term" value="F:activin receptor activity"/>
    <property type="evidence" value="ECO:0007669"/>
    <property type="project" value="TreeGrafter"/>
</dbReference>
<dbReference type="Proteomes" id="UP000298787">
    <property type="component" value="Chromosome 2"/>
</dbReference>
<keyword evidence="16" id="KW-0325">Glycoprotein</keyword>
<dbReference type="EC" id="2.7.11.30" evidence="3"/>
<evidence type="ECO:0000256" key="13">
    <source>
        <dbReference type="ARBA" id="ARBA00023136"/>
    </source>
</evidence>
<evidence type="ECO:0000313" key="23">
    <source>
        <dbReference type="EMBL" id="TKS66708.1"/>
    </source>
</evidence>
<keyword evidence="8" id="KW-0732">Signal</keyword>
<evidence type="ECO:0000256" key="16">
    <source>
        <dbReference type="ARBA" id="ARBA00023180"/>
    </source>
</evidence>
<evidence type="ECO:0000256" key="21">
    <source>
        <dbReference type="SAM" id="Phobius"/>
    </source>
</evidence>
<dbReference type="InterPro" id="IPR045860">
    <property type="entry name" value="Snake_toxin-like_sf"/>
</dbReference>
<evidence type="ECO:0000256" key="7">
    <source>
        <dbReference type="ARBA" id="ARBA00022692"/>
    </source>
</evidence>
<dbReference type="FunFam" id="2.10.60.10:FF:000002">
    <property type="entry name" value="Serine/threonine-protein kinase receptor"/>
    <property type="match status" value="1"/>
</dbReference>
<keyword evidence="14" id="KW-1015">Disulfide bond</keyword>
<dbReference type="Gene3D" id="3.30.200.20">
    <property type="entry name" value="Phosphorylase Kinase, domain 1"/>
    <property type="match status" value="1"/>
</dbReference>
<evidence type="ECO:0000256" key="5">
    <source>
        <dbReference type="ARBA" id="ARBA00022527"/>
    </source>
</evidence>
<evidence type="ECO:0000256" key="18">
    <source>
        <dbReference type="ARBA" id="ARBA00043117"/>
    </source>
</evidence>
<evidence type="ECO:0000256" key="4">
    <source>
        <dbReference type="ARBA" id="ARBA00022475"/>
    </source>
</evidence>
<evidence type="ECO:0000256" key="11">
    <source>
        <dbReference type="ARBA" id="ARBA00022840"/>
    </source>
</evidence>
<evidence type="ECO:0000256" key="9">
    <source>
        <dbReference type="ARBA" id="ARBA00022741"/>
    </source>
</evidence>
<dbReference type="SUPFAM" id="SSF56112">
    <property type="entry name" value="Protein kinase-like (PK-like)"/>
    <property type="match status" value="1"/>
</dbReference>
<dbReference type="Gene3D" id="2.10.60.10">
    <property type="entry name" value="CD59"/>
    <property type="match status" value="1"/>
</dbReference>
<dbReference type="InterPro" id="IPR011009">
    <property type="entry name" value="Kinase-like_dom_sf"/>
</dbReference>
<keyword evidence="4" id="KW-1003">Cell membrane</keyword>
<dbReference type="STRING" id="240159.A0A4U5TZ85"/>
<feature type="domain" description="Protein kinase" evidence="22">
    <location>
        <begin position="243"/>
        <end position="337"/>
    </location>
</feature>
<keyword evidence="11" id="KW-0067">ATP-binding</keyword>
<accession>A0A4U5TZ85</accession>
<organism evidence="23 24">
    <name type="scientific">Collichthys lucidus</name>
    <name type="common">Big head croaker</name>
    <name type="synonym">Sciaena lucida</name>
    <dbReference type="NCBI Taxonomy" id="240159"/>
    <lineage>
        <taxon>Eukaryota</taxon>
        <taxon>Metazoa</taxon>
        <taxon>Chordata</taxon>
        <taxon>Craniata</taxon>
        <taxon>Vertebrata</taxon>
        <taxon>Euteleostomi</taxon>
        <taxon>Actinopterygii</taxon>
        <taxon>Neopterygii</taxon>
        <taxon>Teleostei</taxon>
        <taxon>Neoteleostei</taxon>
        <taxon>Acanthomorphata</taxon>
        <taxon>Eupercaria</taxon>
        <taxon>Sciaenidae</taxon>
        <taxon>Collichthys</taxon>
    </lineage>
</organism>
<dbReference type="PANTHER" id="PTHR23255">
    <property type="entry name" value="TRANSFORMING GROWTH FACTOR-BETA RECEPTOR TYPE I AND II"/>
    <property type="match status" value="1"/>
</dbReference>
<evidence type="ECO:0000256" key="1">
    <source>
        <dbReference type="ARBA" id="ARBA00004251"/>
    </source>
</evidence>
<sequence length="337" mass="37683">MDWVGALMTRYVSLVSGSPVHFRTGSDGSPLSLTEGGHFQPSHVRTPNRIGGRTRVEQLRRVLLASAGVSHCVHYNYNPSSSFSSSLESRGNVSGEVTCSGEKDKRLHCFATWKNVSGVVQVVKQGCWLDDVNCYDRTECVEMKDVPEVFFCCCEGSLCNHKFSYSPDTNQTPVPSTNKPVTARPPVLTTLMYSLVPIMAISAIVLLSFWMYRHHKLAYPPVLVPTQDPGPLPPSPILGQKPLQLLEIKARGRFGCVWKAQLLGEYVAVKIFPVQDKQSWQNEYEIFNLNGMRHENLLQFLGAERRGSNVEMELWLITAYHEKVLTPAGQPKNCNTQ</sequence>
<dbReference type="AlphaFoldDB" id="A0A4U5TZ85"/>
<dbReference type="PROSITE" id="PS50011">
    <property type="entry name" value="PROTEIN_KINASE_DOM"/>
    <property type="match status" value="1"/>
</dbReference>
<keyword evidence="12 21" id="KW-1133">Transmembrane helix</keyword>